<evidence type="ECO:0000256" key="3">
    <source>
        <dbReference type="ARBA" id="ARBA00022777"/>
    </source>
</evidence>
<evidence type="ECO:0000256" key="2">
    <source>
        <dbReference type="ARBA" id="ARBA00022679"/>
    </source>
</evidence>
<reference evidence="5" key="1">
    <citation type="submission" date="2019-08" db="EMBL/GenBank/DDBJ databases">
        <authorList>
            <person name="Kucharzyk K."/>
            <person name="Murdoch R.W."/>
            <person name="Higgins S."/>
            <person name="Loffler F."/>
        </authorList>
    </citation>
    <scope>NUCLEOTIDE SEQUENCE</scope>
</reference>
<dbReference type="GO" id="GO:0004385">
    <property type="term" value="F:GMP kinase activity"/>
    <property type="evidence" value="ECO:0007669"/>
    <property type="project" value="UniProtKB-EC"/>
</dbReference>
<dbReference type="InterPro" id="IPR027417">
    <property type="entry name" value="P-loop_NTPase"/>
</dbReference>
<keyword evidence="3 5" id="KW-0418">Kinase</keyword>
<dbReference type="AlphaFoldDB" id="A0A645F0I6"/>
<dbReference type="PANTHER" id="PTHR23117">
    <property type="entry name" value="GUANYLATE KINASE-RELATED"/>
    <property type="match status" value="1"/>
</dbReference>
<dbReference type="InterPro" id="IPR008144">
    <property type="entry name" value="Guanylate_kin-like_dom"/>
</dbReference>
<dbReference type="InterPro" id="IPR008145">
    <property type="entry name" value="GK/Ca_channel_bsu"/>
</dbReference>
<dbReference type="EC" id="2.7.4.8" evidence="5"/>
<name>A0A645F0I6_9ZZZZ</name>
<dbReference type="PANTHER" id="PTHR23117:SF13">
    <property type="entry name" value="GUANYLATE KINASE"/>
    <property type="match status" value="1"/>
</dbReference>
<dbReference type="GO" id="GO:0005829">
    <property type="term" value="C:cytosol"/>
    <property type="evidence" value="ECO:0007669"/>
    <property type="project" value="TreeGrafter"/>
</dbReference>
<gene>
    <name evidence="5" type="primary">gmk_42</name>
    <name evidence="5" type="ORF">SDC9_154271</name>
</gene>
<dbReference type="SUPFAM" id="SSF52540">
    <property type="entry name" value="P-loop containing nucleoside triphosphate hydrolases"/>
    <property type="match status" value="1"/>
</dbReference>
<evidence type="ECO:0000313" key="5">
    <source>
        <dbReference type="EMBL" id="MPN07012.1"/>
    </source>
</evidence>
<evidence type="ECO:0000259" key="4">
    <source>
        <dbReference type="PROSITE" id="PS50052"/>
    </source>
</evidence>
<evidence type="ECO:0000256" key="1">
    <source>
        <dbReference type="ARBA" id="ARBA00005790"/>
    </source>
</evidence>
<keyword evidence="2 5" id="KW-0808">Transferase</keyword>
<dbReference type="EMBL" id="VSSQ01052964">
    <property type="protein sequence ID" value="MPN07012.1"/>
    <property type="molecule type" value="Genomic_DNA"/>
</dbReference>
<protein>
    <submittedName>
        <fullName evidence="5">Guanylate kinase</fullName>
        <ecNumber evidence="5">2.7.4.8</ecNumber>
    </submittedName>
</protein>
<comment type="similarity">
    <text evidence="1">Belongs to the guanylate kinase family.</text>
</comment>
<feature type="domain" description="Guanylate kinase-like" evidence="4">
    <location>
        <begin position="1"/>
        <end position="99"/>
    </location>
</feature>
<dbReference type="Pfam" id="PF00625">
    <property type="entry name" value="Guanylate_kin"/>
    <property type="match status" value="1"/>
</dbReference>
<sequence>MEAGQDVFLDIDVQGAMQIKAAAADDALLRRVADFIFIAPPSAAVLEARLRGRASDSEEQIALRLATSRRELEFWREYDFLVVNADLETAVDEITAIIRSVRLRTAKITEGFPV</sequence>
<dbReference type="PROSITE" id="PS50052">
    <property type="entry name" value="GUANYLATE_KINASE_2"/>
    <property type="match status" value="1"/>
</dbReference>
<dbReference type="Gene3D" id="3.40.50.300">
    <property type="entry name" value="P-loop containing nucleotide triphosphate hydrolases"/>
    <property type="match status" value="1"/>
</dbReference>
<organism evidence="5">
    <name type="scientific">bioreactor metagenome</name>
    <dbReference type="NCBI Taxonomy" id="1076179"/>
    <lineage>
        <taxon>unclassified sequences</taxon>
        <taxon>metagenomes</taxon>
        <taxon>ecological metagenomes</taxon>
    </lineage>
</organism>
<accession>A0A645F0I6</accession>
<comment type="caution">
    <text evidence="5">The sequence shown here is derived from an EMBL/GenBank/DDBJ whole genome shotgun (WGS) entry which is preliminary data.</text>
</comment>
<proteinExistence type="inferred from homology"/>